<dbReference type="InterPro" id="IPR012347">
    <property type="entry name" value="Ferritin-like"/>
</dbReference>
<dbReference type="InterPro" id="IPR005183">
    <property type="entry name" value="DUF305_CopM-like"/>
</dbReference>
<evidence type="ECO:0000256" key="1">
    <source>
        <dbReference type="SAM" id="MobiDB-lite"/>
    </source>
</evidence>
<evidence type="ECO:0000313" key="4">
    <source>
        <dbReference type="EMBL" id="MBA8848573.1"/>
    </source>
</evidence>
<organism evidence="4 5">
    <name type="scientific">Microcella alkalica</name>
    <dbReference type="NCBI Taxonomy" id="355930"/>
    <lineage>
        <taxon>Bacteria</taxon>
        <taxon>Bacillati</taxon>
        <taxon>Actinomycetota</taxon>
        <taxon>Actinomycetes</taxon>
        <taxon>Micrococcales</taxon>
        <taxon>Microbacteriaceae</taxon>
        <taxon>Microcella</taxon>
    </lineage>
</organism>
<feature type="chain" id="PRO_5032647193" evidence="2">
    <location>
        <begin position="30"/>
        <end position="210"/>
    </location>
</feature>
<feature type="compositionally biased region" description="Gly residues" evidence="1">
    <location>
        <begin position="122"/>
        <end position="139"/>
    </location>
</feature>
<dbReference type="Pfam" id="PF03713">
    <property type="entry name" value="DUF305"/>
    <property type="match status" value="1"/>
</dbReference>
<evidence type="ECO:0000313" key="5">
    <source>
        <dbReference type="Proteomes" id="UP000585905"/>
    </source>
</evidence>
<feature type="domain" description="DUF305" evidence="3">
    <location>
        <begin position="60"/>
        <end position="208"/>
    </location>
</feature>
<dbReference type="AlphaFoldDB" id="A0A839EBQ2"/>
<keyword evidence="2" id="KW-0732">Signal</keyword>
<feature type="signal peptide" evidence="2">
    <location>
        <begin position="1"/>
        <end position="29"/>
    </location>
</feature>
<comment type="caution">
    <text evidence="4">The sequence shown here is derived from an EMBL/GenBank/DDBJ whole genome shotgun (WGS) entry which is preliminary data.</text>
</comment>
<reference evidence="4 5" key="1">
    <citation type="submission" date="2020-07" db="EMBL/GenBank/DDBJ databases">
        <title>Sequencing the genomes of 1000 actinobacteria strains.</title>
        <authorList>
            <person name="Klenk H.-P."/>
        </authorList>
    </citation>
    <scope>NUCLEOTIDE SEQUENCE [LARGE SCALE GENOMIC DNA]</scope>
    <source>
        <strain evidence="4 5">DSM 19663</strain>
    </source>
</reference>
<sequence>MTRMTIAQPARRRASAAAAIASTAALALALAGCVTVNTGGSNGPGGMPMGDLPDGVNQADAMFTMMMIPHHEQAIEMSELMLGRDDIDPEIVALAEQIIAAQDPEIELMEQWLDDWGLPSMPGGGHGGGHGDGGPGGMMSDGDLDAIEGAEGDEAERLYLEGMIEHHEGAIDMAQDVLDDGESTDVAELAETIIVTQQVEIDRVHQLLAT</sequence>
<protein>
    <submittedName>
        <fullName evidence="4">Uncharacterized protein (DUF305 family)</fullName>
    </submittedName>
</protein>
<proteinExistence type="predicted"/>
<gene>
    <name evidence="4" type="ORF">FHX53_002183</name>
</gene>
<dbReference type="PANTHER" id="PTHR36933:SF1">
    <property type="entry name" value="SLL0788 PROTEIN"/>
    <property type="match status" value="1"/>
</dbReference>
<dbReference type="PROSITE" id="PS51257">
    <property type="entry name" value="PROKAR_LIPOPROTEIN"/>
    <property type="match status" value="1"/>
</dbReference>
<dbReference type="Proteomes" id="UP000585905">
    <property type="component" value="Unassembled WGS sequence"/>
</dbReference>
<dbReference type="RefSeq" id="WP_246335666.1">
    <property type="nucleotide sequence ID" value="NZ_BAAAOV010000006.1"/>
</dbReference>
<dbReference type="PANTHER" id="PTHR36933">
    <property type="entry name" value="SLL0788 PROTEIN"/>
    <property type="match status" value="1"/>
</dbReference>
<keyword evidence="5" id="KW-1185">Reference proteome</keyword>
<evidence type="ECO:0000259" key="3">
    <source>
        <dbReference type="Pfam" id="PF03713"/>
    </source>
</evidence>
<evidence type="ECO:0000256" key="2">
    <source>
        <dbReference type="SAM" id="SignalP"/>
    </source>
</evidence>
<feature type="region of interest" description="Disordered" evidence="1">
    <location>
        <begin position="121"/>
        <end position="144"/>
    </location>
</feature>
<dbReference type="Gene3D" id="1.20.1260.10">
    <property type="match status" value="1"/>
</dbReference>
<name>A0A839EBQ2_9MICO</name>
<accession>A0A839EBQ2</accession>
<dbReference type="EMBL" id="JACGWX010000006">
    <property type="protein sequence ID" value="MBA8848573.1"/>
    <property type="molecule type" value="Genomic_DNA"/>
</dbReference>